<evidence type="ECO:0000256" key="8">
    <source>
        <dbReference type="ARBA" id="ARBA00023125"/>
    </source>
</evidence>
<protein>
    <recommendedName>
        <fullName evidence="12">DNA 3'-5' helicase</fullName>
        <ecNumber evidence="12">5.6.2.4</ecNumber>
    </recommendedName>
    <alternativeName>
        <fullName evidence="13">DNA 3'-5' helicase II</fullName>
    </alternativeName>
</protein>
<dbReference type="GO" id="GO:0000725">
    <property type="term" value="P:recombinational repair"/>
    <property type="evidence" value="ECO:0007669"/>
    <property type="project" value="TreeGrafter"/>
</dbReference>
<dbReference type="InterPro" id="IPR014016">
    <property type="entry name" value="UvrD-like_ATP-bd"/>
</dbReference>
<reference evidence="18" key="1">
    <citation type="journal article" date="2020" name="mSystems">
        <title>Genome- and Community-Level Interaction Insights into Carbon Utilization and Element Cycling Functions of Hydrothermarchaeota in Hydrothermal Sediment.</title>
        <authorList>
            <person name="Zhou Z."/>
            <person name="Liu Y."/>
            <person name="Xu W."/>
            <person name="Pan J."/>
            <person name="Luo Z.H."/>
            <person name="Li M."/>
        </authorList>
    </citation>
    <scope>NUCLEOTIDE SEQUENCE [LARGE SCALE GENOMIC DNA]</scope>
    <source>
        <strain evidence="18">SpSt-855</strain>
    </source>
</reference>
<evidence type="ECO:0000256" key="3">
    <source>
        <dbReference type="ARBA" id="ARBA00022763"/>
    </source>
</evidence>
<dbReference type="PROSITE" id="PS51198">
    <property type="entry name" value="UVRD_HELICASE_ATP_BIND"/>
    <property type="match status" value="1"/>
</dbReference>
<evidence type="ECO:0000259" key="16">
    <source>
        <dbReference type="PROSITE" id="PS51198"/>
    </source>
</evidence>
<feature type="binding site" evidence="15">
    <location>
        <begin position="61"/>
        <end position="68"/>
    </location>
    <ligand>
        <name>ATP</name>
        <dbReference type="ChEBI" id="CHEBI:30616"/>
    </ligand>
</feature>
<dbReference type="GO" id="GO:0003677">
    <property type="term" value="F:DNA binding"/>
    <property type="evidence" value="ECO:0007669"/>
    <property type="project" value="UniProtKB-KW"/>
</dbReference>
<dbReference type="InterPro" id="IPR014017">
    <property type="entry name" value="DNA_helicase_UvrD-like_C"/>
</dbReference>
<keyword evidence="1" id="KW-0540">Nuclease</keyword>
<keyword evidence="7 15" id="KW-0067">ATP-binding</keyword>
<evidence type="ECO:0000256" key="15">
    <source>
        <dbReference type="PROSITE-ProRule" id="PRU00560"/>
    </source>
</evidence>
<dbReference type="InterPro" id="IPR000212">
    <property type="entry name" value="DNA_helicase_UvrD/REP"/>
</dbReference>
<name>A0A7V4XRB0_9BACT</name>
<gene>
    <name evidence="18" type="ORF">ENW50_02970</name>
</gene>
<evidence type="ECO:0000256" key="12">
    <source>
        <dbReference type="ARBA" id="ARBA00034808"/>
    </source>
</evidence>
<keyword evidence="8" id="KW-0238">DNA-binding</keyword>
<evidence type="ECO:0000256" key="5">
    <source>
        <dbReference type="ARBA" id="ARBA00022806"/>
    </source>
</evidence>
<dbReference type="Gene3D" id="3.40.50.300">
    <property type="entry name" value="P-loop containing nucleotide triphosphate hydrolases"/>
    <property type="match status" value="3"/>
</dbReference>
<keyword evidence="3" id="KW-0227">DNA damage</keyword>
<evidence type="ECO:0000256" key="1">
    <source>
        <dbReference type="ARBA" id="ARBA00022722"/>
    </source>
</evidence>
<dbReference type="SUPFAM" id="SSF52540">
    <property type="entry name" value="P-loop containing nucleoside triphosphate hydrolases"/>
    <property type="match status" value="1"/>
</dbReference>
<evidence type="ECO:0000313" key="18">
    <source>
        <dbReference type="EMBL" id="HGY93642.1"/>
    </source>
</evidence>
<evidence type="ECO:0000256" key="13">
    <source>
        <dbReference type="ARBA" id="ARBA00034923"/>
    </source>
</evidence>
<dbReference type="InterPro" id="IPR038726">
    <property type="entry name" value="PDDEXK_AddAB-type"/>
</dbReference>
<proteinExistence type="predicted"/>
<dbReference type="PROSITE" id="PS51217">
    <property type="entry name" value="UVRD_HELICASE_CTER"/>
    <property type="match status" value="1"/>
</dbReference>
<keyword evidence="6" id="KW-0269">Exonuclease</keyword>
<evidence type="ECO:0000259" key="17">
    <source>
        <dbReference type="PROSITE" id="PS51217"/>
    </source>
</evidence>
<keyword evidence="10" id="KW-0413">Isomerase</keyword>
<evidence type="ECO:0000256" key="10">
    <source>
        <dbReference type="ARBA" id="ARBA00023235"/>
    </source>
</evidence>
<keyword evidence="5 15" id="KW-0347">Helicase</keyword>
<evidence type="ECO:0000256" key="14">
    <source>
        <dbReference type="ARBA" id="ARBA00048988"/>
    </source>
</evidence>
<dbReference type="EMBL" id="DTKL01000017">
    <property type="protein sequence ID" value="HGY93642.1"/>
    <property type="molecule type" value="Genomic_DNA"/>
</dbReference>
<evidence type="ECO:0000256" key="7">
    <source>
        <dbReference type="ARBA" id="ARBA00022840"/>
    </source>
</evidence>
<keyword evidence="4 15" id="KW-0378">Hydrolase</keyword>
<dbReference type="AlphaFoldDB" id="A0A7V4XRB0"/>
<dbReference type="Pfam" id="PF00580">
    <property type="entry name" value="UvrD-helicase"/>
    <property type="match status" value="1"/>
</dbReference>
<dbReference type="GO" id="GO:0033202">
    <property type="term" value="C:DNA helicase complex"/>
    <property type="evidence" value="ECO:0007669"/>
    <property type="project" value="TreeGrafter"/>
</dbReference>
<organism evidence="18">
    <name type="scientific">Acidobacterium capsulatum</name>
    <dbReference type="NCBI Taxonomy" id="33075"/>
    <lineage>
        <taxon>Bacteria</taxon>
        <taxon>Pseudomonadati</taxon>
        <taxon>Acidobacteriota</taxon>
        <taxon>Terriglobia</taxon>
        <taxon>Terriglobales</taxon>
        <taxon>Acidobacteriaceae</taxon>
        <taxon>Acidobacterium</taxon>
    </lineage>
</organism>
<dbReference type="Pfam" id="PF12705">
    <property type="entry name" value="PDDEXK_1"/>
    <property type="match status" value="1"/>
</dbReference>
<dbReference type="Pfam" id="PF13361">
    <property type="entry name" value="UvrD_C"/>
    <property type="match status" value="1"/>
</dbReference>
<evidence type="ECO:0000256" key="6">
    <source>
        <dbReference type="ARBA" id="ARBA00022839"/>
    </source>
</evidence>
<comment type="caution">
    <text evidence="18">The sequence shown here is derived from an EMBL/GenBank/DDBJ whole genome shotgun (WGS) entry which is preliminary data.</text>
</comment>
<dbReference type="GO" id="GO:0043138">
    <property type="term" value="F:3'-5' DNA helicase activity"/>
    <property type="evidence" value="ECO:0007669"/>
    <property type="project" value="UniProtKB-EC"/>
</dbReference>
<dbReference type="InterPro" id="IPR011604">
    <property type="entry name" value="PDDEXK-like_dom_sf"/>
</dbReference>
<comment type="catalytic activity">
    <reaction evidence="11">
        <text>Couples ATP hydrolysis with the unwinding of duplex DNA by translocating in the 3'-5' direction.</text>
        <dbReference type="EC" id="5.6.2.4"/>
    </reaction>
</comment>
<feature type="domain" description="UvrD-like helicase C-terminal" evidence="17">
    <location>
        <begin position="553"/>
        <end position="833"/>
    </location>
</feature>
<dbReference type="InterPro" id="IPR027417">
    <property type="entry name" value="P-loop_NTPase"/>
</dbReference>
<keyword evidence="2 15" id="KW-0547">Nucleotide-binding</keyword>
<evidence type="ECO:0000256" key="2">
    <source>
        <dbReference type="ARBA" id="ARBA00022741"/>
    </source>
</evidence>
<dbReference type="Gene3D" id="3.90.320.10">
    <property type="match status" value="1"/>
</dbReference>
<evidence type="ECO:0000256" key="11">
    <source>
        <dbReference type="ARBA" id="ARBA00034617"/>
    </source>
</evidence>
<dbReference type="Gene3D" id="1.10.486.10">
    <property type="entry name" value="PCRA, domain 4"/>
    <property type="match status" value="1"/>
</dbReference>
<evidence type="ECO:0000256" key="9">
    <source>
        <dbReference type="ARBA" id="ARBA00023204"/>
    </source>
</evidence>
<dbReference type="GO" id="GO:0004527">
    <property type="term" value="F:exonuclease activity"/>
    <property type="evidence" value="ECO:0007669"/>
    <property type="project" value="UniProtKB-KW"/>
</dbReference>
<evidence type="ECO:0000256" key="4">
    <source>
        <dbReference type="ARBA" id="ARBA00022801"/>
    </source>
</evidence>
<dbReference type="PANTHER" id="PTHR11070:SF2">
    <property type="entry name" value="ATP-DEPENDENT DNA HELICASE SRS2"/>
    <property type="match status" value="1"/>
</dbReference>
<sequence>MPRCSKRPIPKEKMAMTETPSLFDEMPEMEMPARAARPLHPVDQAERERAIEVTRSVLVQAPAGSGKTDLLTRRFLALLADGQVEGPEQILAITFTRAATAEMRARILKDLRDAASTEEQPGEDARRKLARRALAKARERGWPLLEQPALLQVETIDSLCMRIAHGQPLLARLGGQLSPVDDASALYREAARRTIRHLGGDNQELSAAIQHLLSLRDTHLGDCERLMAEMLRQRNGWQEHFPLGGGIDWEDVRLALEKPFRSEVQRALRQAHALISSADGGWLVSELMAVVQYALRHRTDGDLGALATLRELSASSSSEHWKSLCAFLLKVDGEWRKSFTVKDGIPPASKGPEAKQWKARLEKLMESCRRTPGLLAALQQIQSLPGVRYEETQWETLRHLFVALRRALAELRVVFAEYNQVDFLEISRAALDVLGQSESGMRWSEQLRHILVDEFQDTSRQQHQLLEALVEHWMPEEGRTFFLVGDPMQSIYLFRQAEVELFERVREQGLGQDLNAETLKLRVNFRSHARLTDPLNEVFEPVFAAASGAAGARVEFEASSAAVEEVATIYEPPLQVHAQLCAKDADAEQKRALRLTEAETVADIIEQHAERIAMARAAGEEYRIAVLVRNRSHLAWIVPALRRRGIAFRAVEIESLAARQEMLDLMALVRALVHPMDRIAWLSLLRAPWCGLSLGELHRLAGGDDAGSGRRSMLDLMRQNLEHLGEESQARVRRVLAVMERAAAARTRLGETTSFSAWVERTWHALGGPLCLEGAERENAEVFFQLLDEVSPDGSELLTREFSERLERLFAQPDPAVSERCGVQIMTMHKAKGLGFDVVIVPGLERGSGREKQPLVTSLQRPNPETGKDDFFVAPIGAKGSGMKDALYVWVQKQKQQRYGEERKRLFYVACTRARQELHLIGTAAYGEKGLHKPAAGSLLATAWPALEGAFEDAMPTAEKVRTGEVIEFPAARPVPGVMEEIAATTASGTRVRRLPLSAEWTREEHEDAWAETRTLQSPGRETRFRRPEGSRLARAVGQVLHTMLERMGAEIAVGRWNAAGMEGKVLRLLRDHALHQDQVQEAAREVLRMLEMCEADEEARWILGEHEGAASEPSWTGRGPDGVLRTLRADRVFQAGARPMEAGDGYLWIVDYKTSVPLGGESAEEFLRRERTVYAPQLRAYGEVLSAARGTKLPVRLALYYPRLESGNRLDWWEE</sequence>
<dbReference type="EC" id="5.6.2.4" evidence="12"/>
<dbReference type="GO" id="GO:0005829">
    <property type="term" value="C:cytosol"/>
    <property type="evidence" value="ECO:0007669"/>
    <property type="project" value="TreeGrafter"/>
</dbReference>
<feature type="domain" description="UvrD-like helicase ATP-binding" evidence="16">
    <location>
        <begin position="40"/>
        <end position="528"/>
    </location>
</feature>
<comment type="catalytic activity">
    <reaction evidence="14">
        <text>ATP + H2O = ADP + phosphate + H(+)</text>
        <dbReference type="Rhea" id="RHEA:13065"/>
        <dbReference type="ChEBI" id="CHEBI:15377"/>
        <dbReference type="ChEBI" id="CHEBI:15378"/>
        <dbReference type="ChEBI" id="CHEBI:30616"/>
        <dbReference type="ChEBI" id="CHEBI:43474"/>
        <dbReference type="ChEBI" id="CHEBI:456216"/>
        <dbReference type="EC" id="5.6.2.4"/>
    </reaction>
</comment>
<accession>A0A7V4XRB0</accession>
<keyword evidence="9" id="KW-0234">DNA repair</keyword>
<dbReference type="PANTHER" id="PTHR11070">
    <property type="entry name" value="UVRD / RECB / PCRA DNA HELICASE FAMILY MEMBER"/>
    <property type="match status" value="1"/>
</dbReference>
<dbReference type="GO" id="GO:0005524">
    <property type="term" value="F:ATP binding"/>
    <property type="evidence" value="ECO:0007669"/>
    <property type="project" value="UniProtKB-UniRule"/>
</dbReference>